<dbReference type="InterPro" id="IPR033714">
    <property type="entry name" value="tRNA_bind_bactPheRS"/>
</dbReference>
<name>A0A7S4SUC5_9DINO</name>
<dbReference type="PROSITE" id="PS50199">
    <property type="entry name" value="ZF_RANBP2_2"/>
    <property type="match status" value="1"/>
</dbReference>
<feature type="region of interest" description="Disordered" evidence="8">
    <location>
        <begin position="1"/>
        <end position="38"/>
    </location>
</feature>
<accession>A0A7S4SUC5</accession>
<keyword evidence="2" id="KW-0479">Metal-binding</keyword>
<reference evidence="11" key="1">
    <citation type="submission" date="2021-01" db="EMBL/GenBank/DDBJ databases">
        <authorList>
            <person name="Corre E."/>
            <person name="Pelletier E."/>
            <person name="Niang G."/>
            <person name="Scheremetjew M."/>
            <person name="Finn R."/>
            <person name="Kale V."/>
            <person name="Holt S."/>
            <person name="Cochrane G."/>
            <person name="Meng A."/>
            <person name="Brown T."/>
            <person name="Cohen L."/>
        </authorList>
    </citation>
    <scope>NUCLEOTIDE SEQUENCE</scope>
    <source>
        <strain evidence="11">CCMP3105</strain>
    </source>
</reference>
<proteinExistence type="predicted"/>
<dbReference type="PROSITE" id="PS01358">
    <property type="entry name" value="ZF_RANBP2_1"/>
    <property type="match status" value="1"/>
</dbReference>
<keyword evidence="3 7" id="KW-0863">Zinc-finger</keyword>
<dbReference type="Gene3D" id="2.40.50.140">
    <property type="entry name" value="Nucleic acid-binding proteins"/>
    <property type="match status" value="1"/>
</dbReference>
<dbReference type="GO" id="GO:0000049">
    <property type="term" value="F:tRNA binding"/>
    <property type="evidence" value="ECO:0007669"/>
    <property type="project" value="UniProtKB-UniRule"/>
</dbReference>
<dbReference type="InterPro" id="IPR002547">
    <property type="entry name" value="tRNA-bd_dom"/>
</dbReference>
<protein>
    <recommendedName>
        <fullName evidence="12">tRNA-binding domain-containing protein</fullName>
    </recommendedName>
</protein>
<evidence type="ECO:0000256" key="5">
    <source>
        <dbReference type="ARBA" id="ARBA00022884"/>
    </source>
</evidence>
<evidence type="ECO:0000259" key="9">
    <source>
        <dbReference type="PROSITE" id="PS50199"/>
    </source>
</evidence>
<evidence type="ECO:0000259" key="10">
    <source>
        <dbReference type="PROSITE" id="PS50886"/>
    </source>
</evidence>
<feature type="domain" description="RanBP2-type" evidence="9">
    <location>
        <begin position="25"/>
        <end position="54"/>
    </location>
</feature>
<dbReference type="InterPro" id="IPR012340">
    <property type="entry name" value="NA-bd_OB-fold"/>
</dbReference>
<evidence type="ECO:0000256" key="6">
    <source>
        <dbReference type="PROSITE-ProRule" id="PRU00209"/>
    </source>
</evidence>
<evidence type="ECO:0000256" key="4">
    <source>
        <dbReference type="ARBA" id="ARBA00022833"/>
    </source>
</evidence>
<keyword evidence="4" id="KW-0862">Zinc</keyword>
<dbReference type="AlphaFoldDB" id="A0A7S4SUC5"/>
<evidence type="ECO:0000313" key="11">
    <source>
        <dbReference type="EMBL" id="CAE4656107.1"/>
    </source>
</evidence>
<dbReference type="SUPFAM" id="SSF50249">
    <property type="entry name" value="Nucleic acid-binding proteins"/>
    <property type="match status" value="1"/>
</dbReference>
<dbReference type="InterPro" id="IPR001876">
    <property type="entry name" value="Znf_RanBP2"/>
</dbReference>
<evidence type="ECO:0000256" key="2">
    <source>
        <dbReference type="ARBA" id="ARBA00022723"/>
    </source>
</evidence>
<evidence type="ECO:0000256" key="3">
    <source>
        <dbReference type="ARBA" id="ARBA00022771"/>
    </source>
</evidence>
<feature type="compositionally biased region" description="Low complexity" evidence="8">
    <location>
        <begin position="17"/>
        <end position="27"/>
    </location>
</feature>
<dbReference type="GO" id="GO:0008270">
    <property type="term" value="F:zinc ion binding"/>
    <property type="evidence" value="ECO:0007669"/>
    <property type="project" value="UniProtKB-KW"/>
</dbReference>
<feature type="domain" description="TRNA-binding" evidence="10">
    <location>
        <begin position="57"/>
        <end position="166"/>
    </location>
</feature>
<gene>
    <name evidence="11" type="ORF">AMON00008_LOCUS56629</name>
</gene>
<evidence type="ECO:0000256" key="7">
    <source>
        <dbReference type="PROSITE-ProRule" id="PRU00322"/>
    </source>
</evidence>
<sequence length="175" mass="17860">MGKKPKAKAAKEEAPDEPAAGSAEPAAGWTCPECDQENGPEDGVCIACEVARPVVADPRFDGYVVGLVQTCEPVPKKDKLKQLAVDVGEGEPLKIVTNAPNVKEGSRVVVAKVGAIVDGEPLKKANVGGCPSEGMICDAPMLGWTGGGAGAAALLPESFEIGGPPPDQRPRGDGH</sequence>
<dbReference type="PROSITE" id="PS50886">
    <property type="entry name" value="TRBD"/>
    <property type="match status" value="1"/>
</dbReference>
<evidence type="ECO:0000256" key="1">
    <source>
        <dbReference type="ARBA" id="ARBA00022555"/>
    </source>
</evidence>
<keyword evidence="5 6" id="KW-0694">RNA-binding</keyword>
<organism evidence="11">
    <name type="scientific">Alexandrium monilatum</name>
    <dbReference type="NCBI Taxonomy" id="311494"/>
    <lineage>
        <taxon>Eukaryota</taxon>
        <taxon>Sar</taxon>
        <taxon>Alveolata</taxon>
        <taxon>Dinophyceae</taxon>
        <taxon>Gonyaulacales</taxon>
        <taxon>Pyrocystaceae</taxon>
        <taxon>Alexandrium</taxon>
    </lineage>
</organism>
<dbReference type="Gene3D" id="4.10.1060.10">
    <property type="entry name" value="Zinc finger, RanBP2-type"/>
    <property type="match status" value="1"/>
</dbReference>
<dbReference type="Pfam" id="PF01588">
    <property type="entry name" value="tRNA_bind"/>
    <property type="match status" value="1"/>
</dbReference>
<keyword evidence="1 6" id="KW-0820">tRNA-binding</keyword>
<dbReference type="CDD" id="cd02796">
    <property type="entry name" value="tRNA_bind_bactPheRS"/>
    <property type="match status" value="1"/>
</dbReference>
<evidence type="ECO:0008006" key="12">
    <source>
        <dbReference type="Google" id="ProtNLM"/>
    </source>
</evidence>
<evidence type="ECO:0000256" key="8">
    <source>
        <dbReference type="SAM" id="MobiDB-lite"/>
    </source>
</evidence>
<dbReference type="EMBL" id="HBNR01079381">
    <property type="protein sequence ID" value="CAE4656107.1"/>
    <property type="molecule type" value="Transcribed_RNA"/>
</dbReference>